<feature type="active site" description="Proton donor" evidence="8">
    <location>
        <position position="34"/>
    </location>
</feature>
<comment type="similarity">
    <text evidence="2 8">Belongs to the pantothenate synthetase family.</text>
</comment>
<organism evidence="9 10">
    <name type="scientific">Arcobacter nitrofigilis (strain ATCC 33309 / DSM 7299 / CCUG 15893 / LMG 7604 / NCTC 12251 / CI)</name>
    <name type="common">Campylobacter nitrofigilis</name>
    <dbReference type="NCBI Taxonomy" id="572480"/>
    <lineage>
        <taxon>Bacteria</taxon>
        <taxon>Pseudomonadati</taxon>
        <taxon>Campylobacterota</taxon>
        <taxon>Epsilonproteobacteria</taxon>
        <taxon>Campylobacterales</taxon>
        <taxon>Arcobacteraceae</taxon>
        <taxon>Arcobacter</taxon>
    </lineage>
</organism>
<dbReference type="KEGG" id="ant:Arnit_2866"/>
<keyword evidence="8" id="KW-0963">Cytoplasm</keyword>
<comment type="miscellaneous">
    <text evidence="8">The reaction proceeds by a bi uni uni bi ping pong mechanism.</text>
</comment>
<dbReference type="GO" id="GO:0004592">
    <property type="term" value="F:pantoate-beta-alanine ligase activity"/>
    <property type="evidence" value="ECO:0007669"/>
    <property type="project" value="UniProtKB-UniRule"/>
</dbReference>
<evidence type="ECO:0000256" key="5">
    <source>
        <dbReference type="ARBA" id="ARBA00022741"/>
    </source>
</evidence>
<dbReference type="NCBIfam" id="TIGR00125">
    <property type="entry name" value="cyt_tran_rel"/>
    <property type="match status" value="1"/>
</dbReference>
<feature type="binding site" evidence="8">
    <location>
        <position position="58"/>
    </location>
    <ligand>
        <name>(R)-pantoate</name>
        <dbReference type="ChEBI" id="CHEBI:15980"/>
    </ligand>
</feature>
<evidence type="ECO:0000313" key="10">
    <source>
        <dbReference type="Proteomes" id="UP000000939"/>
    </source>
</evidence>
<sequence length="274" mass="31020">MKIINTIEELQTIRKELKGTIGFVPTMGALHEGHISLIKNARINNDIVIVSIFLNPTQFLPNEDLDKYPKKDAADKRICELCKVDYLFMPDVNSMYQSNDEISIKAPKITGFILEGEKRPGHFDGVLQVVLKLFNLVQPSNAYFGKKDAQQLSLISQMVKNLFLPINIVECDIIREADGLAMSSRNIYLSAEERKEALAISKSLNMTIIAVTKGERDAQTIKTKMKEIMSNLDVEYIAIVNRNFEEIQTIEVKNTIILIACKVGDTRLIDNMWI</sequence>
<comment type="catalytic activity">
    <reaction evidence="7 8">
        <text>(R)-pantoate + beta-alanine + ATP = (R)-pantothenate + AMP + diphosphate + H(+)</text>
        <dbReference type="Rhea" id="RHEA:10912"/>
        <dbReference type="ChEBI" id="CHEBI:15378"/>
        <dbReference type="ChEBI" id="CHEBI:15980"/>
        <dbReference type="ChEBI" id="CHEBI:29032"/>
        <dbReference type="ChEBI" id="CHEBI:30616"/>
        <dbReference type="ChEBI" id="CHEBI:33019"/>
        <dbReference type="ChEBI" id="CHEBI:57966"/>
        <dbReference type="ChEBI" id="CHEBI:456215"/>
        <dbReference type="EC" id="6.3.2.1"/>
    </reaction>
</comment>
<dbReference type="InterPro" id="IPR014729">
    <property type="entry name" value="Rossmann-like_a/b/a_fold"/>
</dbReference>
<dbReference type="InterPro" id="IPR042176">
    <property type="entry name" value="Pantoate_ligase_C"/>
</dbReference>
<evidence type="ECO:0000256" key="6">
    <source>
        <dbReference type="ARBA" id="ARBA00022840"/>
    </source>
</evidence>
<dbReference type="Pfam" id="PF02569">
    <property type="entry name" value="Pantoate_ligase"/>
    <property type="match status" value="1"/>
</dbReference>
<feature type="binding site" evidence="8">
    <location>
        <position position="174"/>
    </location>
    <ligand>
        <name>ATP</name>
        <dbReference type="ChEBI" id="CHEBI:30616"/>
    </ligand>
</feature>
<dbReference type="GO" id="GO:0015940">
    <property type="term" value="P:pantothenate biosynthetic process"/>
    <property type="evidence" value="ECO:0007669"/>
    <property type="project" value="UniProtKB-UniRule"/>
</dbReference>
<dbReference type="EMBL" id="CP001999">
    <property type="protein sequence ID" value="ADG94514.1"/>
    <property type="molecule type" value="Genomic_DNA"/>
</dbReference>
<keyword evidence="6 8" id="KW-0067">ATP-binding</keyword>
<dbReference type="CDD" id="cd00560">
    <property type="entry name" value="PanC"/>
    <property type="match status" value="1"/>
</dbReference>
<comment type="subcellular location">
    <subcellularLocation>
        <location evidence="8">Cytoplasm</location>
    </subcellularLocation>
</comment>
<dbReference type="AlphaFoldDB" id="D5V794"/>
<evidence type="ECO:0000313" key="9">
    <source>
        <dbReference type="EMBL" id="ADG94514.1"/>
    </source>
</evidence>
<keyword evidence="5 8" id="KW-0547">Nucleotide-binding</keyword>
<dbReference type="Gene3D" id="3.40.50.620">
    <property type="entry name" value="HUPs"/>
    <property type="match status" value="1"/>
</dbReference>
<evidence type="ECO:0000256" key="2">
    <source>
        <dbReference type="ARBA" id="ARBA00009256"/>
    </source>
</evidence>
<dbReference type="GO" id="GO:0005524">
    <property type="term" value="F:ATP binding"/>
    <property type="evidence" value="ECO:0007669"/>
    <property type="project" value="UniProtKB-KW"/>
</dbReference>
<dbReference type="STRING" id="572480.Arnit_2866"/>
<dbReference type="SUPFAM" id="SSF52374">
    <property type="entry name" value="Nucleotidylyl transferase"/>
    <property type="match status" value="1"/>
</dbReference>
<name>D5V794_ARCNC</name>
<feature type="binding site" evidence="8">
    <location>
        <begin position="182"/>
        <end position="185"/>
    </location>
    <ligand>
        <name>ATP</name>
        <dbReference type="ChEBI" id="CHEBI:30616"/>
    </ligand>
</feature>
<evidence type="ECO:0000256" key="3">
    <source>
        <dbReference type="ARBA" id="ARBA00022598"/>
    </source>
</evidence>
<dbReference type="InterPro" id="IPR004821">
    <property type="entry name" value="Cyt_trans-like"/>
</dbReference>
<keyword evidence="3 8" id="KW-0436">Ligase</keyword>
<gene>
    <name evidence="8" type="primary">panC</name>
    <name evidence="9" type="ordered locus">Arnit_2866</name>
</gene>
<dbReference type="PANTHER" id="PTHR21299">
    <property type="entry name" value="CYTIDYLATE KINASE/PANTOATE-BETA-ALANINE LIGASE"/>
    <property type="match status" value="1"/>
</dbReference>
<dbReference type="UniPathway" id="UPA00028">
    <property type="reaction ID" value="UER00005"/>
</dbReference>
<dbReference type="RefSeq" id="WP_013136659.1">
    <property type="nucleotide sequence ID" value="NC_014166.1"/>
</dbReference>
<keyword evidence="10" id="KW-1185">Reference proteome</keyword>
<dbReference type="PANTHER" id="PTHR21299:SF1">
    <property type="entry name" value="PANTOATE--BETA-ALANINE LIGASE"/>
    <property type="match status" value="1"/>
</dbReference>
<dbReference type="HOGENOM" id="CLU_047148_0_0_7"/>
<comment type="subunit">
    <text evidence="8">Homodimer.</text>
</comment>
<comment type="function">
    <text evidence="8">Catalyzes the condensation of pantoate with beta-alanine in an ATP-dependent reaction via a pantoyl-adenylate intermediate.</text>
</comment>
<dbReference type="GO" id="GO:0005829">
    <property type="term" value="C:cytosol"/>
    <property type="evidence" value="ECO:0007669"/>
    <property type="project" value="TreeGrafter"/>
</dbReference>
<evidence type="ECO:0000256" key="1">
    <source>
        <dbReference type="ARBA" id="ARBA00004990"/>
    </source>
</evidence>
<reference evidence="9 10" key="1">
    <citation type="journal article" date="2010" name="Stand. Genomic Sci.">
        <title>Complete genome sequence of Arcobacter nitrofigilis type strain (CI).</title>
        <authorList>
            <person name="Pati A."/>
            <person name="Gronow S."/>
            <person name="Lapidus A."/>
            <person name="Copeland A."/>
            <person name="Glavina Del Rio T."/>
            <person name="Nolan M."/>
            <person name="Lucas S."/>
            <person name="Tice H."/>
            <person name="Cheng J.F."/>
            <person name="Han C."/>
            <person name="Chertkov O."/>
            <person name="Bruce D."/>
            <person name="Tapia R."/>
            <person name="Goodwin L."/>
            <person name="Pitluck S."/>
            <person name="Liolios K."/>
            <person name="Ivanova N."/>
            <person name="Mavromatis K."/>
            <person name="Chen A."/>
            <person name="Palaniappan K."/>
            <person name="Land M."/>
            <person name="Hauser L."/>
            <person name="Chang Y.J."/>
            <person name="Jeffries C.D."/>
            <person name="Detter J.C."/>
            <person name="Rohde M."/>
            <person name="Goker M."/>
            <person name="Bristow J."/>
            <person name="Eisen J.A."/>
            <person name="Markowitz V."/>
            <person name="Hugenholtz P."/>
            <person name="Klenk H.P."/>
            <person name="Kyrpides N.C."/>
        </authorList>
    </citation>
    <scope>NUCLEOTIDE SEQUENCE [LARGE SCALE GENOMIC DNA]</scope>
    <source>
        <strain evidence="10">ATCC 33309 / DSM 7299 / CCUG 15893 / LMG 7604 / NCTC 12251 / CI</strain>
    </source>
</reference>
<feature type="binding site" evidence="8">
    <location>
        <begin position="27"/>
        <end position="34"/>
    </location>
    <ligand>
        <name>ATP</name>
        <dbReference type="ChEBI" id="CHEBI:30616"/>
    </ligand>
</feature>
<evidence type="ECO:0000256" key="7">
    <source>
        <dbReference type="ARBA" id="ARBA00048258"/>
    </source>
</evidence>
<dbReference type="NCBIfam" id="TIGR00018">
    <property type="entry name" value="panC"/>
    <property type="match status" value="1"/>
</dbReference>
<comment type="pathway">
    <text evidence="1 8">Cofactor biosynthesis; (R)-pantothenate biosynthesis; (R)-pantothenate from (R)-pantoate and beta-alanine: step 1/1.</text>
</comment>
<proteinExistence type="inferred from homology"/>
<evidence type="ECO:0000256" key="4">
    <source>
        <dbReference type="ARBA" id="ARBA00022655"/>
    </source>
</evidence>
<dbReference type="OrthoDB" id="9773087at2"/>
<dbReference type="HAMAP" id="MF_00158">
    <property type="entry name" value="PanC"/>
    <property type="match status" value="1"/>
</dbReference>
<feature type="binding site" evidence="8">
    <location>
        <position position="58"/>
    </location>
    <ligand>
        <name>beta-alanine</name>
        <dbReference type="ChEBI" id="CHEBI:57966"/>
    </ligand>
</feature>
<dbReference type="InterPro" id="IPR003721">
    <property type="entry name" value="Pantoate_ligase"/>
</dbReference>
<protein>
    <recommendedName>
        <fullName evidence="8">Pantothenate synthetase</fullName>
        <shortName evidence="8">PS</shortName>
        <ecNumber evidence="8">6.3.2.1</ecNumber>
    </recommendedName>
    <alternativeName>
        <fullName evidence="8">Pantoate--beta-alanine ligase</fullName>
    </alternativeName>
    <alternativeName>
        <fullName evidence="8">Pantoate-activating enzyme</fullName>
    </alternativeName>
</protein>
<accession>D5V794</accession>
<evidence type="ECO:0000256" key="8">
    <source>
        <dbReference type="HAMAP-Rule" id="MF_00158"/>
    </source>
</evidence>
<dbReference type="EC" id="6.3.2.1" evidence="8"/>
<dbReference type="eggNOG" id="COG0414">
    <property type="taxonomic scope" value="Bacteria"/>
</dbReference>
<dbReference type="Gene3D" id="3.30.1300.10">
    <property type="entry name" value="Pantoate-beta-alanine ligase, C-terminal domain"/>
    <property type="match status" value="1"/>
</dbReference>
<dbReference type="Proteomes" id="UP000000939">
    <property type="component" value="Chromosome"/>
</dbReference>
<feature type="binding site" evidence="8">
    <location>
        <begin position="145"/>
        <end position="148"/>
    </location>
    <ligand>
        <name>ATP</name>
        <dbReference type="ChEBI" id="CHEBI:30616"/>
    </ligand>
</feature>
<keyword evidence="4 8" id="KW-0566">Pantothenate biosynthesis</keyword>
<feature type="binding site" evidence="8">
    <location>
        <position position="151"/>
    </location>
    <ligand>
        <name>(R)-pantoate</name>
        <dbReference type="ChEBI" id="CHEBI:15980"/>
    </ligand>
</feature>